<dbReference type="InterPro" id="IPR029035">
    <property type="entry name" value="DHS-like_NAD/FAD-binding_dom"/>
</dbReference>
<dbReference type="Pfam" id="PF24389">
    <property type="entry name" value="ORC-CDC6-like"/>
    <property type="match status" value="1"/>
</dbReference>
<accession>A0A7G9YXG3</accession>
<dbReference type="InterPro" id="IPR027417">
    <property type="entry name" value="P-loop_NTPase"/>
</dbReference>
<organism evidence="1">
    <name type="scientific">Candidatus Methanophagaceae archaeon ANME-1 ERB6</name>
    <dbReference type="NCBI Taxonomy" id="2759912"/>
    <lineage>
        <taxon>Archaea</taxon>
        <taxon>Methanobacteriati</taxon>
        <taxon>Methanobacteriota</taxon>
        <taxon>Stenosarchaea group</taxon>
        <taxon>Methanomicrobia</taxon>
        <taxon>Candidatus Methanophagales</taxon>
        <taxon>Candidatus Methanophagaceae</taxon>
    </lineage>
</organism>
<evidence type="ECO:0000313" key="1">
    <source>
        <dbReference type="EMBL" id="QNO52697.1"/>
    </source>
</evidence>
<dbReference type="AlphaFoldDB" id="A0A7G9YXG3"/>
<sequence>MEEKKRTDIQISDQLLTAISHRDCVFFIGAGFSIDAGLPGGNKIAQKLLDILRRNGYSNGIQPLYKIAQDFENLRGRPELTNTIGGIISKAQEQADRHPFELLTKIKPQPIDIITTNWDKLIEEVYGRRNITVILDDKSLPQHKSPIANLLKIHGDLDNLMGATITKNDYANFKDKHEGFYQKLCTLFREKTILFLGYSTEDWDSLEIILKIKDELKNNTNPRYGATPDDSFEVSQRFKNLDITHIKATARNFLSVLAKQLEGEEGESGKLYEEHPKFPNPTLPEVVEKNPFVVFRAEDMSDKLWQSDLFREPMMYNIFSNTISPGNVFIEGHRGSGKSMILLYLSYPIQRLRGIEPEFVGIYIKLDLPLFATTRRRGEYRDEWVDYFLSYFNLIVAEVLIKTLDESISKQWVKTENVEKLLGKLKRLFPISGDENVETLIDLADLIQEKRSDFAGPPPRPFIRVNSDLIKALIERIRRYVPVWRLSNNYQTTNR</sequence>
<dbReference type="EMBL" id="MT631519">
    <property type="protein sequence ID" value="QNO52697.1"/>
    <property type="molecule type" value="Genomic_DNA"/>
</dbReference>
<name>A0A7G9YXG3_9EURY</name>
<gene>
    <name evidence="1" type="ORF">JLLPAJDC_00007</name>
</gene>
<dbReference type="SUPFAM" id="SSF52540">
    <property type="entry name" value="P-loop containing nucleoside triphosphate hydrolases"/>
    <property type="match status" value="1"/>
</dbReference>
<reference evidence="1" key="1">
    <citation type="submission" date="2020-06" db="EMBL/GenBank/DDBJ databases">
        <title>Unique genomic features of the anaerobic methanotrophic archaea.</title>
        <authorList>
            <person name="Chadwick G.L."/>
            <person name="Skennerton C.T."/>
            <person name="Laso-Perez R."/>
            <person name="Leu A.O."/>
            <person name="Speth D.R."/>
            <person name="Yu H."/>
            <person name="Morgan-Lang C."/>
            <person name="Hatzenpichler R."/>
            <person name="Goudeau D."/>
            <person name="Malmstrom R."/>
            <person name="Brazelton W.J."/>
            <person name="Woyke T."/>
            <person name="Hallam S.J."/>
            <person name="Tyson G.W."/>
            <person name="Wegener G."/>
            <person name="Boetius A."/>
            <person name="Orphan V."/>
        </authorList>
    </citation>
    <scope>NUCLEOTIDE SEQUENCE</scope>
</reference>
<protein>
    <submittedName>
        <fullName evidence="1">Uncharacterized protein</fullName>
    </submittedName>
</protein>
<proteinExistence type="predicted"/>
<dbReference type="SUPFAM" id="SSF52467">
    <property type="entry name" value="DHS-like NAD/FAD-binding domain"/>
    <property type="match status" value="1"/>
</dbReference>
<dbReference type="InterPro" id="IPR056955">
    <property type="entry name" value="ORC-CDC6-like"/>
</dbReference>
<dbReference type="Pfam" id="PF13289">
    <property type="entry name" value="SIR2_2"/>
    <property type="match status" value="1"/>
</dbReference>